<dbReference type="SUPFAM" id="SSF53335">
    <property type="entry name" value="S-adenosyl-L-methionine-dependent methyltransferases"/>
    <property type="match status" value="1"/>
</dbReference>
<keyword evidence="5 6" id="KW-0949">S-adenosyl-L-methionine</keyword>
<evidence type="ECO:0000256" key="1">
    <source>
        <dbReference type="ARBA" id="ARBA00010396"/>
    </source>
</evidence>
<gene>
    <name evidence="6" type="primary">rsmH</name>
    <name evidence="8" type="ORF">UV02_C0020G0024</name>
</gene>
<comment type="subcellular location">
    <subcellularLocation>
        <location evidence="6">Cytoplasm</location>
    </subcellularLocation>
</comment>
<dbReference type="AlphaFoldDB" id="A0A0G1BXJ1"/>
<protein>
    <recommendedName>
        <fullName evidence="6">Ribosomal RNA small subunit methyltransferase H</fullName>
        <ecNumber evidence="6">2.1.1.199</ecNumber>
    </recommendedName>
    <alternativeName>
        <fullName evidence="6">16S rRNA m(4)C1402 methyltransferase</fullName>
    </alternativeName>
    <alternativeName>
        <fullName evidence="6">rRNA (cytosine-N(4)-)-methyltransferase RsmH</fullName>
    </alternativeName>
</protein>
<reference evidence="8 9" key="1">
    <citation type="journal article" date="2015" name="Nature">
        <title>rRNA introns, odd ribosomes, and small enigmatic genomes across a large radiation of phyla.</title>
        <authorList>
            <person name="Brown C.T."/>
            <person name="Hug L.A."/>
            <person name="Thomas B.C."/>
            <person name="Sharon I."/>
            <person name="Castelle C.J."/>
            <person name="Singh A."/>
            <person name="Wilkins M.J."/>
            <person name="Williams K.H."/>
            <person name="Banfield J.F."/>
        </authorList>
    </citation>
    <scope>NUCLEOTIDE SEQUENCE [LARGE SCALE GENOMIC DNA]</scope>
</reference>
<dbReference type="GO" id="GO:0005737">
    <property type="term" value="C:cytoplasm"/>
    <property type="evidence" value="ECO:0007669"/>
    <property type="project" value="UniProtKB-SubCell"/>
</dbReference>
<dbReference type="GO" id="GO:0070475">
    <property type="term" value="P:rRNA base methylation"/>
    <property type="evidence" value="ECO:0007669"/>
    <property type="project" value="UniProtKB-UniRule"/>
</dbReference>
<feature type="binding site" evidence="6">
    <location>
        <position position="75"/>
    </location>
    <ligand>
        <name>S-adenosyl-L-methionine</name>
        <dbReference type="ChEBI" id="CHEBI:59789"/>
    </ligand>
</feature>
<comment type="catalytic activity">
    <reaction evidence="6">
        <text>cytidine(1402) in 16S rRNA + S-adenosyl-L-methionine = N(4)-methylcytidine(1402) in 16S rRNA + S-adenosyl-L-homocysteine + H(+)</text>
        <dbReference type="Rhea" id="RHEA:42928"/>
        <dbReference type="Rhea" id="RHEA-COMP:10286"/>
        <dbReference type="Rhea" id="RHEA-COMP:10287"/>
        <dbReference type="ChEBI" id="CHEBI:15378"/>
        <dbReference type="ChEBI" id="CHEBI:57856"/>
        <dbReference type="ChEBI" id="CHEBI:59789"/>
        <dbReference type="ChEBI" id="CHEBI:74506"/>
        <dbReference type="ChEBI" id="CHEBI:82748"/>
        <dbReference type="EC" id="2.1.1.199"/>
    </reaction>
</comment>
<dbReference type="PATRIC" id="fig|1618677.3.peg.403"/>
<evidence type="ECO:0000256" key="2">
    <source>
        <dbReference type="ARBA" id="ARBA00022552"/>
    </source>
</evidence>
<comment type="similarity">
    <text evidence="1 6">Belongs to the methyltransferase superfamily. RsmH family.</text>
</comment>
<dbReference type="InterPro" id="IPR002903">
    <property type="entry name" value="RsmH"/>
</dbReference>
<dbReference type="InterPro" id="IPR029063">
    <property type="entry name" value="SAM-dependent_MTases_sf"/>
</dbReference>
<evidence type="ECO:0000256" key="6">
    <source>
        <dbReference type="HAMAP-Rule" id="MF_01007"/>
    </source>
</evidence>
<keyword evidence="2 6" id="KW-0698">rRNA processing</keyword>
<dbReference type="PIRSF" id="PIRSF004486">
    <property type="entry name" value="MraW"/>
    <property type="match status" value="1"/>
</dbReference>
<feature type="binding site" evidence="6">
    <location>
        <position position="52"/>
    </location>
    <ligand>
        <name>S-adenosyl-L-methionine</name>
        <dbReference type="ChEBI" id="CHEBI:59789"/>
    </ligand>
</feature>
<accession>A0A0G1BXJ1</accession>
<feature type="compositionally biased region" description="Basic and acidic residues" evidence="7">
    <location>
        <begin position="307"/>
        <end position="317"/>
    </location>
</feature>
<comment type="caution">
    <text evidence="6">Lacks conserved residue(s) required for the propagation of feature annotation.</text>
</comment>
<feature type="region of interest" description="Disordered" evidence="7">
    <location>
        <begin position="299"/>
        <end position="327"/>
    </location>
</feature>
<evidence type="ECO:0000256" key="4">
    <source>
        <dbReference type="ARBA" id="ARBA00022679"/>
    </source>
</evidence>
<dbReference type="InterPro" id="IPR023397">
    <property type="entry name" value="SAM-dep_MeTrfase_MraW_recog"/>
</dbReference>
<dbReference type="HAMAP" id="MF_01007">
    <property type="entry name" value="16SrRNA_methyltr_H"/>
    <property type="match status" value="1"/>
</dbReference>
<dbReference type="Pfam" id="PF01795">
    <property type="entry name" value="Methyltransf_5"/>
    <property type="match status" value="1"/>
</dbReference>
<dbReference type="EMBL" id="LCCW01000020">
    <property type="protein sequence ID" value="KKS42113.1"/>
    <property type="molecule type" value="Genomic_DNA"/>
</dbReference>
<dbReference type="SUPFAM" id="SSF81799">
    <property type="entry name" value="Putative methyltransferase TM0872, insert domain"/>
    <property type="match status" value="1"/>
</dbReference>
<keyword evidence="4 6" id="KW-0808">Transferase</keyword>
<evidence type="ECO:0000256" key="7">
    <source>
        <dbReference type="SAM" id="MobiDB-lite"/>
    </source>
</evidence>
<dbReference type="GO" id="GO:0071424">
    <property type="term" value="F:rRNA (cytosine-N4-)-methyltransferase activity"/>
    <property type="evidence" value="ECO:0007669"/>
    <property type="project" value="UniProtKB-UniRule"/>
</dbReference>
<dbReference type="PANTHER" id="PTHR11265">
    <property type="entry name" value="S-ADENOSYL-METHYLTRANSFERASE MRAW"/>
    <property type="match status" value="1"/>
</dbReference>
<evidence type="ECO:0000313" key="8">
    <source>
        <dbReference type="EMBL" id="KKS42113.1"/>
    </source>
</evidence>
<dbReference type="Gene3D" id="1.10.150.170">
    <property type="entry name" value="Putative methyltransferase TM0872, insert domain"/>
    <property type="match status" value="1"/>
</dbReference>
<comment type="function">
    <text evidence="6">Specifically methylates the N4 position of cytidine in position 1402 (C1402) of 16S rRNA.</text>
</comment>
<dbReference type="NCBIfam" id="TIGR00006">
    <property type="entry name" value="16S rRNA (cytosine(1402)-N(4))-methyltransferase RsmH"/>
    <property type="match status" value="1"/>
</dbReference>
<feature type="binding site" evidence="6">
    <location>
        <begin position="32"/>
        <end position="34"/>
    </location>
    <ligand>
        <name>S-adenosyl-L-methionine</name>
        <dbReference type="ChEBI" id="CHEBI:59789"/>
    </ligand>
</feature>
<sequence>MTMHKPVMLREVLEYLDPKPNQNFIDCTFGGGGHATAILERIGQAGLLLAIDADSQILKNVKCQMSNVKCVNDNFRSLKSIYANNFPYPVSGILLDLGLSSMELDDETRGFSFLKDGPLDMRFDKAKQELTAGEVLNKYTLDNLVKIFTEYGEVPIGRARQVAKAVVETRRRRRMETNFDFVAVILQAFYPGAFARGKISVTTRDFYHHRKKITHPATQFFQALRVEVNGELASLKLVLPQAMDILETGGRLAVIAFHSLEDRIVKKFFKESVHGDSPTLRLLTKKPVAPTLEEIADNPRSRSAKLRVAEKRHENTRPPRKRERCGQAWLGNPDAVSFLSLSRSRLPAP</sequence>
<dbReference type="Gene3D" id="3.40.50.150">
    <property type="entry name" value="Vaccinia Virus protein VP39"/>
    <property type="match status" value="1"/>
</dbReference>
<proteinExistence type="inferred from homology"/>
<dbReference type="Proteomes" id="UP000034516">
    <property type="component" value="Unassembled WGS sequence"/>
</dbReference>
<keyword evidence="3 6" id="KW-0489">Methyltransferase</keyword>
<evidence type="ECO:0000256" key="5">
    <source>
        <dbReference type="ARBA" id="ARBA00022691"/>
    </source>
</evidence>
<name>A0A0G1BXJ1_9BACT</name>
<evidence type="ECO:0000256" key="3">
    <source>
        <dbReference type="ARBA" id="ARBA00022603"/>
    </source>
</evidence>
<dbReference type="EC" id="2.1.1.199" evidence="6"/>
<keyword evidence="6" id="KW-0963">Cytoplasm</keyword>
<comment type="caution">
    <text evidence="8">The sequence shown here is derived from an EMBL/GenBank/DDBJ whole genome shotgun (WGS) entry which is preliminary data.</text>
</comment>
<feature type="binding site" evidence="6">
    <location>
        <position position="96"/>
    </location>
    <ligand>
        <name>S-adenosyl-L-methionine</name>
        <dbReference type="ChEBI" id="CHEBI:59789"/>
    </ligand>
</feature>
<dbReference type="PANTHER" id="PTHR11265:SF0">
    <property type="entry name" value="12S RRNA N4-METHYLCYTIDINE METHYLTRANSFERASE"/>
    <property type="match status" value="1"/>
</dbReference>
<evidence type="ECO:0000313" key="9">
    <source>
        <dbReference type="Proteomes" id="UP000034516"/>
    </source>
</evidence>
<organism evidence="8 9">
    <name type="scientific">Candidatus Kuenenbacteria bacterium GW2011_GWA2_42_15</name>
    <dbReference type="NCBI Taxonomy" id="1618677"/>
    <lineage>
        <taxon>Bacteria</taxon>
        <taxon>Candidatus Kueneniibacteriota</taxon>
    </lineage>
</organism>